<gene>
    <name evidence="9" type="primary">rpl3p</name>
    <name evidence="9" type="ORF">J4203_04700</name>
</gene>
<dbReference type="InterPro" id="IPR019926">
    <property type="entry name" value="Ribosomal_uL3_CS"/>
</dbReference>
<evidence type="ECO:0000256" key="2">
    <source>
        <dbReference type="ARBA" id="ARBA00022730"/>
    </source>
</evidence>
<dbReference type="GO" id="GO:0019843">
    <property type="term" value="F:rRNA binding"/>
    <property type="evidence" value="ECO:0007669"/>
    <property type="project" value="UniProtKB-KW"/>
</dbReference>
<dbReference type="GO" id="GO:0022625">
    <property type="term" value="C:cytosolic large ribosomal subunit"/>
    <property type="evidence" value="ECO:0007669"/>
    <property type="project" value="UniProtKB-UniRule"/>
</dbReference>
<evidence type="ECO:0000313" key="10">
    <source>
        <dbReference type="Proteomes" id="UP000678237"/>
    </source>
</evidence>
<dbReference type="EMBL" id="JAGVWE010000004">
    <property type="protein sequence ID" value="MBS3063148.1"/>
    <property type="molecule type" value="Genomic_DNA"/>
</dbReference>
<proteinExistence type="inferred from homology"/>
<dbReference type="SUPFAM" id="SSF50447">
    <property type="entry name" value="Translation proteins"/>
    <property type="match status" value="1"/>
</dbReference>
<organism evidence="9 10">
    <name type="scientific">Candidatus Iainarchaeum sp</name>
    <dbReference type="NCBI Taxonomy" id="3101447"/>
    <lineage>
        <taxon>Archaea</taxon>
        <taxon>Candidatus Iainarchaeota</taxon>
        <taxon>Candidatus Iainarchaeia</taxon>
        <taxon>Candidatus Iainarchaeales</taxon>
        <taxon>Candidatus Iainarchaeaceae</taxon>
        <taxon>Candidatus Iainarchaeum</taxon>
    </lineage>
</organism>
<dbReference type="Gene3D" id="2.40.30.10">
    <property type="entry name" value="Translation factors"/>
    <property type="match status" value="1"/>
</dbReference>
<comment type="similarity">
    <text evidence="1">Belongs to the universal ribosomal protein uL3 family.</text>
</comment>
<name>A0A8T4L793_9ARCH</name>
<reference evidence="9" key="1">
    <citation type="submission" date="2021-03" db="EMBL/GenBank/DDBJ databases">
        <authorList>
            <person name="Jaffe A."/>
        </authorList>
    </citation>
    <scope>NUCLEOTIDE SEQUENCE</scope>
    <source>
        <strain evidence="9">RIFCSPLOWO2_01_FULL_58_19</strain>
    </source>
</reference>
<evidence type="ECO:0000256" key="6">
    <source>
        <dbReference type="ARBA" id="ARBA00035457"/>
    </source>
</evidence>
<feature type="region of interest" description="Disordered" evidence="8">
    <location>
        <begin position="363"/>
        <end position="387"/>
    </location>
</feature>
<keyword evidence="2" id="KW-0699">rRNA-binding</keyword>
<dbReference type="InterPro" id="IPR000597">
    <property type="entry name" value="Ribosomal_uL3"/>
</dbReference>
<dbReference type="InterPro" id="IPR045077">
    <property type="entry name" value="L3_arc_euk"/>
</dbReference>
<evidence type="ECO:0000256" key="3">
    <source>
        <dbReference type="ARBA" id="ARBA00022884"/>
    </source>
</evidence>
<dbReference type="PROSITE" id="PS00474">
    <property type="entry name" value="RIBOSOMAL_L3"/>
    <property type="match status" value="1"/>
</dbReference>
<evidence type="ECO:0000256" key="5">
    <source>
        <dbReference type="ARBA" id="ARBA00023274"/>
    </source>
</evidence>
<dbReference type="Gene3D" id="3.30.1430.10">
    <property type="match status" value="1"/>
</dbReference>
<evidence type="ECO:0000313" key="9">
    <source>
        <dbReference type="EMBL" id="MBS3063148.1"/>
    </source>
</evidence>
<reference evidence="9" key="2">
    <citation type="submission" date="2021-05" db="EMBL/GenBank/DDBJ databases">
        <title>Protein family content uncovers lineage relationships and bacterial pathway maintenance mechanisms in DPANN archaea.</title>
        <authorList>
            <person name="Castelle C.J."/>
            <person name="Meheust R."/>
            <person name="Jaffe A.L."/>
            <person name="Seitz K."/>
            <person name="Gong X."/>
            <person name="Baker B.J."/>
            <person name="Banfield J.F."/>
        </authorList>
    </citation>
    <scope>NUCLEOTIDE SEQUENCE</scope>
    <source>
        <strain evidence="9">RIFCSPLOWO2_01_FULL_58_19</strain>
    </source>
</reference>
<comment type="caution">
    <text evidence="9">The sequence shown here is derived from an EMBL/GenBank/DDBJ whole genome shotgun (WGS) entry which is preliminary data.</text>
</comment>
<evidence type="ECO:0000256" key="1">
    <source>
        <dbReference type="ARBA" id="ARBA00006540"/>
    </source>
</evidence>
<keyword evidence="4 9" id="KW-0689">Ribosomal protein</keyword>
<keyword evidence="5" id="KW-0687">Ribonucleoprotein</keyword>
<dbReference type="GO" id="GO:0003735">
    <property type="term" value="F:structural constituent of ribosome"/>
    <property type="evidence" value="ECO:0007669"/>
    <property type="project" value="UniProtKB-UniRule"/>
</dbReference>
<protein>
    <recommendedName>
        <fullName evidence="6 7">50S ribosomal protein L3</fullName>
    </recommendedName>
</protein>
<dbReference type="PANTHER" id="PTHR11363">
    <property type="entry name" value="60S RIBOSOMAL PROTEIN L3-RELATED"/>
    <property type="match status" value="1"/>
</dbReference>
<evidence type="ECO:0000256" key="8">
    <source>
        <dbReference type="SAM" id="MobiDB-lite"/>
    </source>
</evidence>
<dbReference type="AlphaFoldDB" id="A0A8T4L793"/>
<dbReference type="InterPro" id="IPR044892">
    <property type="entry name" value="Ribosomal_L3_dom_3_arc_sf"/>
</dbReference>
<sequence length="387" mass="42990">MVRIHKPHSGSKAFYPRVRARKETPSFSSFPAPADVKGASPLNFLAYKAGMVHGMGRNEAPKTTSFGLEVSVPLTVVEAPPLRVYGVRAYKHSVNGLKTVGEATVEKPDKFFRERVGDWFKRRKSKKKKDRPAHKTLADLEKLKSQVDELRLLVHSQPSLTQSGKKVADVSEVKLSGSLDEQFAYAGQKLGNELTVQEVFKERQFVDVKAVTVGHGFTGVVKRFGVKSHRPKAKTQNVVGSIGPWHPATVMWTVARAGQMGYHNRTEFNKRIVRISDDLGEVNPPAGFPNYGVVKNDYLLLGGSIPGPEKRAVALRFASRPTPDNRYFLSNVKVISPKRRKVHADDKVAVVELEEKAAHKVRVEEEKKEAKKSAADLIKEGLEGKKK</sequence>
<dbReference type="PANTHER" id="PTHR11363:SF5">
    <property type="entry name" value="LARGE RIBOSOMAL SUBUNIT PROTEIN UL3"/>
    <property type="match status" value="1"/>
</dbReference>
<dbReference type="Proteomes" id="UP000678237">
    <property type="component" value="Unassembled WGS sequence"/>
</dbReference>
<dbReference type="Pfam" id="PF00297">
    <property type="entry name" value="Ribosomal_L3"/>
    <property type="match status" value="1"/>
</dbReference>
<keyword evidence="3" id="KW-0694">RNA-binding</keyword>
<dbReference type="Gene3D" id="4.10.960.10">
    <property type="entry name" value="Ribosomal protein L3, domain 3"/>
    <property type="match status" value="1"/>
</dbReference>
<dbReference type="InterPro" id="IPR009000">
    <property type="entry name" value="Transl_B-barrel_sf"/>
</dbReference>
<dbReference type="InterPro" id="IPR019928">
    <property type="entry name" value="Ribosomal_uL3_arc"/>
</dbReference>
<dbReference type="GO" id="GO:0006412">
    <property type="term" value="P:translation"/>
    <property type="evidence" value="ECO:0007669"/>
    <property type="project" value="UniProtKB-UniRule"/>
</dbReference>
<dbReference type="NCBIfam" id="TIGR03626">
    <property type="entry name" value="L3_arch"/>
    <property type="match status" value="1"/>
</dbReference>
<accession>A0A8T4L793</accession>
<evidence type="ECO:0000256" key="7">
    <source>
        <dbReference type="NCBIfam" id="TIGR03626"/>
    </source>
</evidence>
<evidence type="ECO:0000256" key="4">
    <source>
        <dbReference type="ARBA" id="ARBA00022980"/>
    </source>
</evidence>